<feature type="region of interest" description="Disordered" evidence="1">
    <location>
        <begin position="1"/>
        <end position="155"/>
    </location>
</feature>
<proteinExistence type="predicted"/>
<feature type="compositionally biased region" description="Low complexity" evidence="1">
    <location>
        <begin position="200"/>
        <end position="215"/>
    </location>
</feature>
<feature type="compositionally biased region" description="Low complexity" evidence="1">
    <location>
        <begin position="110"/>
        <end position="122"/>
    </location>
</feature>
<feature type="compositionally biased region" description="Low complexity" evidence="1">
    <location>
        <begin position="84"/>
        <end position="99"/>
    </location>
</feature>
<dbReference type="AlphaFoldDB" id="A0AAN7ZHR7"/>
<keyword evidence="3" id="KW-1185">Reference proteome</keyword>
<evidence type="ECO:0000256" key="1">
    <source>
        <dbReference type="SAM" id="MobiDB-lite"/>
    </source>
</evidence>
<sequence>MSIPRKTVTKTVRQYGPNRTETTITTISSNAPQRPTSRIPQSTSRIPLPKSVSQESSRGPIPSRIPTDRKTMQLPRPAPVYTGRPQTQTVQQRVQVPSSQRRDRPQLSNVQTVQQRVQVPSSQRRDRPQLSNVQNAFGGRARKTAPPPFPSKQRIPTVQVYQAPETSTGAFSKASVKTMKTQKVENVGPRKKTITKVTKTIKPLSSSESGGAAESVPTPGADIQEEVLPYDLSFERASPTTSIEKLVEKELMRNVSMSPGTRARAKGSKRTETRAPILQTPDGEVQGSIQISLNRQVERTPEVEYIKRYMTGVEVDDEGVAKKYEYSIQDMEPSVGIPRRSDGVVPLHEVISVKSTVSFAPGVKIRENTTVYQSVEPDPEQISQMIDEEARDVEKVRHVRPPDLKGSVSNVYGLKKRLQKMQLEPENVRQLETTIEYPPISADEAPAEVQPELMAAIMHTEEKGLSLESPPSNVYNYLYPDIQDDLTIKVKPVAPRPMQKVVVPENIPFSMLSETVPPEVEYLATTTKDSSRPSPTDDIFSRSVLRGNVQPKINNTAVRGQPGRPGYPILSAEEPPWSVEELQPIMDLAGAAPSSNVQPLTALDISDTTPVFYHNENENVLEYHLIPQPPKYTSNVQLRGSQKPSWFPGFYIALPNNIRVLTTPCDVLPAAWQAVQPDIFSDDSFLIVG</sequence>
<feature type="region of interest" description="Disordered" evidence="1">
    <location>
        <begin position="200"/>
        <end position="222"/>
    </location>
</feature>
<reference evidence="2 3" key="1">
    <citation type="journal article" date="2024" name="Insects">
        <title>An Improved Chromosome-Level Genome Assembly of the Firefly Pyrocoelia pectoralis.</title>
        <authorList>
            <person name="Fu X."/>
            <person name="Meyer-Rochow V.B."/>
            <person name="Ballantyne L."/>
            <person name="Zhu X."/>
        </authorList>
    </citation>
    <scope>NUCLEOTIDE SEQUENCE [LARGE SCALE GENOMIC DNA]</scope>
    <source>
        <strain evidence="2">XCY_ONT2</strain>
    </source>
</reference>
<protein>
    <submittedName>
        <fullName evidence="2">Uncharacterized protein</fullName>
    </submittedName>
</protein>
<name>A0AAN7ZHR7_9COLE</name>
<evidence type="ECO:0000313" key="3">
    <source>
        <dbReference type="Proteomes" id="UP001329430"/>
    </source>
</evidence>
<evidence type="ECO:0000313" key="2">
    <source>
        <dbReference type="EMBL" id="KAK5644492.1"/>
    </source>
</evidence>
<dbReference type="EMBL" id="JAVRBK010000004">
    <property type="protein sequence ID" value="KAK5644492.1"/>
    <property type="molecule type" value="Genomic_DNA"/>
</dbReference>
<gene>
    <name evidence="2" type="ORF">RI129_005792</name>
</gene>
<accession>A0AAN7ZHR7</accession>
<dbReference type="Proteomes" id="UP001329430">
    <property type="component" value="Chromosome 4"/>
</dbReference>
<feature type="compositionally biased region" description="Polar residues" evidence="1">
    <location>
        <begin position="9"/>
        <end position="57"/>
    </location>
</feature>
<organism evidence="2 3">
    <name type="scientific">Pyrocoelia pectoralis</name>
    <dbReference type="NCBI Taxonomy" id="417401"/>
    <lineage>
        <taxon>Eukaryota</taxon>
        <taxon>Metazoa</taxon>
        <taxon>Ecdysozoa</taxon>
        <taxon>Arthropoda</taxon>
        <taxon>Hexapoda</taxon>
        <taxon>Insecta</taxon>
        <taxon>Pterygota</taxon>
        <taxon>Neoptera</taxon>
        <taxon>Endopterygota</taxon>
        <taxon>Coleoptera</taxon>
        <taxon>Polyphaga</taxon>
        <taxon>Elateriformia</taxon>
        <taxon>Elateroidea</taxon>
        <taxon>Lampyridae</taxon>
        <taxon>Lampyrinae</taxon>
        <taxon>Pyrocoelia</taxon>
    </lineage>
</organism>
<comment type="caution">
    <text evidence="2">The sequence shown here is derived from an EMBL/GenBank/DDBJ whole genome shotgun (WGS) entry which is preliminary data.</text>
</comment>